<organism evidence="4 5">
    <name type="scientific">Chromatocurvus halotolerans</name>
    <dbReference type="NCBI Taxonomy" id="1132028"/>
    <lineage>
        <taxon>Bacteria</taxon>
        <taxon>Pseudomonadati</taxon>
        <taxon>Pseudomonadota</taxon>
        <taxon>Gammaproteobacteria</taxon>
        <taxon>Cellvibrionales</taxon>
        <taxon>Halieaceae</taxon>
        <taxon>Chromatocurvus</taxon>
    </lineage>
</organism>
<keyword evidence="2" id="KW-0732">Signal</keyword>
<evidence type="ECO:0000313" key="5">
    <source>
        <dbReference type="Proteomes" id="UP000294980"/>
    </source>
</evidence>
<dbReference type="AlphaFoldDB" id="A0A4R2KK63"/>
<dbReference type="Pfam" id="PF00497">
    <property type="entry name" value="SBP_bac_3"/>
    <property type="match status" value="1"/>
</dbReference>
<protein>
    <submittedName>
        <fullName evidence="4">ABC-type amino acid transport substrate-binding protein</fullName>
    </submittedName>
</protein>
<dbReference type="SMART" id="SM00062">
    <property type="entry name" value="PBPb"/>
    <property type="match status" value="1"/>
</dbReference>
<sequence>MACLALVSPLSAQSVLRVGMTPGVPPLHYYSEGRLVGVDPDSARTVAEILSRRLEIVPLPADRLRQALLAGDIDVIMSGLVIEDAENSDLMFARPYLRAGQMAILHDTAVTGFGQPWAVYREDVRIGVRPGSAGSAFAEQDLPDADISHYTNSEAAFAALRDREIDLFIDDAATSWSLAASEMQTDLISLYRPLTEEHLAWAVAPDNPALLRDLNQALNLMRANGTLDYIIDRWIPVQVSDSP</sequence>
<accession>A0A4R2KK63</accession>
<evidence type="ECO:0000313" key="4">
    <source>
        <dbReference type="EMBL" id="TCO71006.1"/>
    </source>
</evidence>
<dbReference type="InterPro" id="IPR001638">
    <property type="entry name" value="Solute-binding_3/MltF_N"/>
</dbReference>
<dbReference type="PANTHER" id="PTHR35936:SF19">
    <property type="entry name" value="AMINO-ACID-BINDING PROTEIN YXEM-RELATED"/>
    <property type="match status" value="1"/>
</dbReference>
<dbReference type="Proteomes" id="UP000294980">
    <property type="component" value="Unassembled WGS sequence"/>
</dbReference>
<dbReference type="Gene3D" id="3.40.190.10">
    <property type="entry name" value="Periplasmic binding protein-like II"/>
    <property type="match status" value="2"/>
</dbReference>
<comment type="caution">
    <text evidence="4">The sequence shown here is derived from an EMBL/GenBank/DDBJ whole genome shotgun (WGS) entry which is preliminary data.</text>
</comment>
<dbReference type="EMBL" id="SLWX01000024">
    <property type="protein sequence ID" value="TCO71006.1"/>
    <property type="molecule type" value="Genomic_DNA"/>
</dbReference>
<evidence type="ECO:0000256" key="2">
    <source>
        <dbReference type="ARBA" id="ARBA00022729"/>
    </source>
</evidence>
<evidence type="ECO:0000259" key="3">
    <source>
        <dbReference type="SMART" id="SM00062"/>
    </source>
</evidence>
<evidence type="ECO:0000256" key="1">
    <source>
        <dbReference type="ARBA" id="ARBA00010333"/>
    </source>
</evidence>
<gene>
    <name evidence="4" type="ORF">EV688_12419</name>
</gene>
<dbReference type="SUPFAM" id="SSF53850">
    <property type="entry name" value="Periplasmic binding protein-like II"/>
    <property type="match status" value="1"/>
</dbReference>
<proteinExistence type="inferred from homology"/>
<comment type="similarity">
    <text evidence="1">Belongs to the bacterial solute-binding protein 3 family.</text>
</comment>
<keyword evidence="5" id="KW-1185">Reference proteome</keyword>
<name>A0A4R2KK63_9GAMM</name>
<dbReference type="PANTHER" id="PTHR35936">
    <property type="entry name" value="MEMBRANE-BOUND LYTIC MUREIN TRANSGLYCOSYLASE F"/>
    <property type="match status" value="1"/>
</dbReference>
<feature type="domain" description="Solute-binding protein family 3/N-terminal" evidence="3">
    <location>
        <begin position="15"/>
        <end position="238"/>
    </location>
</feature>
<reference evidence="4 5" key="1">
    <citation type="submission" date="2019-03" db="EMBL/GenBank/DDBJ databases">
        <title>Genomic Encyclopedia of Type Strains, Phase IV (KMG-IV): sequencing the most valuable type-strain genomes for metagenomic binning, comparative biology and taxonomic classification.</title>
        <authorList>
            <person name="Goeker M."/>
        </authorList>
    </citation>
    <scope>NUCLEOTIDE SEQUENCE [LARGE SCALE GENOMIC DNA]</scope>
    <source>
        <strain evidence="4 5">DSM 23344</strain>
    </source>
</reference>